<evidence type="ECO:0000259" key="3">
    <source>
        <dbReference type="PROSITE" id="PS51186"/>
    </source>
</evidence>
<sequence>MKIRKIELNDVKNLSELFNDYRIFYEMESDLEGSEKFLLERIKNKESEIFVAENPENNLIGFVQMYPIFSSTRMKRLWLLNDLFVVDNHRGLGVSVLLINKAKELCIETNSCGIVLETAKSNDVGNKLYPKAGFSMDLDHNYYSWNNK</sequence>
<accession>A0A085ZZ22</accession>
<gene>
    <name evidence="5" type="ORF">B0A62_17400</name>
    <name evidence="4" type="ORF">IW20_22630</name>
</gene>
<dbReference type="eggNOG" id="COG0456">
    <property type="taxonomic scope" value="Bacteria"/>
</dbReference>
<evidence type="ECO:0000313" key="6">
    <source>
        <dbReference type="Proteomes" id="UP000028712"/>
    </source>
</evidence>
<dbReference type="PROSITE" id="PS51186">
    <property type="entry name" value="GNAT"/>
    <property type="match status" value="1"/>
</dbReference>
<evidence type="ECO:0000256" key="1">
    <source>
        <dbReference type="ARBA" id="ARBA00022679"/>
    </source>
</evidence>
<reference evidence="5 7" key="2">
    <citation type="submission" date="2016-11" db="EMBL/GenBank/DDBJ databases">
        <title>Whole genomes of Flavobacteriaceae.</title>
        <authorList>
            <person name="Stine C."/>
            <person name="Li C."/>
            <person name="Tadesse D."/>
        </authorList>
    </citation>
    <scope>NUCLEOTIDE SEQUENCE [LARGE SCALE GENOMIC DNA]</scope>
    <source>
        <strain evidence="5 7">ATCC 29551</strain>
    </source>
</reference>
<proteinExistence type="predicted"/>
<dbReference type="Gene3D" id="3.40.630.30">
    <property type="match status" value="1"/>
</dbReference>
<dbReference type="Proteomes" id="UP000198424">
    <property type="component" value="Unassembled WGS sequence"/>
</dbReference>
<evidence type="ECO:0000256" key="2">
    <source>
        <dbReference type="ARBA" id="ARBA00023315"/>
    </source>
</evidence>
<organism evidence="4 6">
    <name type="scientific">Flavobacterium hydatis</name>
    <name type="common">Cytophaga aquatilis</name>
    <dbReference type="NCBI Taxonomy" id="991"/>
    <lineage>
        <taxon>Bacteria</taxon>
        <taxon>Pseudomonadati</taxon>
        <taxon>Bacteroidota</taxon>
        <taxon>Flavobacteriia</taxon>
        <taxon>Flavobacteriales</taxon>
        <taxon>Flavobacteriaceae</taxon>
        <taxon>Flavobacterium</taxon>
    </lineage>
</organism>
<dbReference type="EMBL" id="JPRM01000047">
    <property type="protein sequence ID" value="KFF09686.1"/>
    <property type="molecule type" value="Genomic_DNA"/>
</dbReference>
<reference evidence="4 6" key="1">
    <citation type="submission" date="2014-07" db="EMBL/GenBank/DDBJ databases">
        <title>Genome of Flavobacterium hydatis DSM 2063.</title>
        <authorList>
            <person name="Pipes S.E."/>
            <person name="Stropko S.J."/>
            <person name="Newman J.D."/>
        </authorList>
    </citation>
    <scope>NUCLEOTIDE SEQUENCE [LARGE SCALE GENOMIC DNA]</scope>
    <source>
        <strain evidence="4 6">DSM 2063</strain>
    </source>
</reference>
<dbReference type="Pfam" id="PF00583">
    <property type="entry name" value="Acetyltransf_1"/>
    <property type="match status" value="1"/>
</dbReference>
<dbReference type="AlphaFoldDB" id="A0A085ZZ22"/>
<dbReference type="SUPFAM" id="SSF55729">
    <property type="entry name" value="Acyl-CoA N-acyltransferases (Nat)"/>
    <property type="match status" value="1"/>
</dbReference>
<keyword evidence="1 4" id="KW-0808">Transferase</keyword>
<dbReference type="InterPro" id="IPR016181">
    <property type="entry name" value="Acyl_CoA_acyltransferase"/>
</dbReference>
<protein>
    <submittedName>
        <fullName evidence="4 5">Acetyltransferase</fullName>
    </submittedName>
</protein>
<evidence type="ECO:0000313" key="7">
    <source>
        <dbReference type="Proteomes" id="UP000198424"/>
    </source>
</evidence>
<name>A0A085ZZ22_FLAHY</name>
<dbReference type="EMBL" id="MUGY01000025">
    <property type="protein sequence ID" value="OXA91453.1"/>
    <property type="molecule type" value="Genomic_DNA"/>
</dbReference>
<evidence type="ECO:0000313" key="4">
    <source>
        <dbReference type="EMBL" id="KFF09686.1"/>
    </source>
</evidence>
<keyword evidence="2" id="KW-0012">Acyltransferase</keyword>
<dbReference type="InterPro" id="IPR051016">
    <property type="entry name" value="Diverse_Substrate_AcTransf"/>
</dbReference>
<dbReference type="GO" id="GO:0008080">
    <property type="term" value="F:N-acetyltransferase activity"/>
    <property type="evidence" value="ECO:0007669"/>
    <property type="project" value="TreeGrafter"/>
</dbReference>
<dbReference type="OrthoDB" id="9792929at2"/>
<dbReference type="InterPro" id="IPR000182">
    <property type="entry name" value="GNAT_dom"/>
</dbReference>
<dbReference type="CDD" id="cd04301">
    <property type="entry name" value="NAT_SF"/>
    <property type="match status" value="1"/>
</dbReference>
<dbReference type="PANTHER" id="PTHR10545">
    <property type="entry name" value="DIAMINE N-ACETYLTRANSFERASE"/>
    <property type="match status" value="1"/>
</dbReference>
<feature type="domain" description="N-acetyltransferase" evidence="3">
    <location>
        <begin position="1"/>
        <end position="148"/>
    </location>
</feature>
<dbReference type="RefSeq" id="WP_035627648.1">
    <property type="nucleotide sequence ID" value="NZ_JBEWQG010000030.1"/>
</dbReference>
<evidence type="ECO:0000313" key="5">
    <source>
        <dbReference type="EMBL" id="OXA91453.1"/>
    </source>
</evidence>
<dbReference type="PANTHER" id="PTHR10545:SF29">
    <property type="entry name" value="GH14572P-RELATED"/>
    <property type="match status" value="1"/>
</dbReference>
<dbReference type="Proteomes" id="UP000028712">
    <property type="component" value="Unassembled WGS sequence"/>
</dbReference>
<comment type="caution">
    <text evidence="4">The sequence shown here is derived from an EMBL/GenBank/DDBJ whole genome shotgun (WGS) entry which is preliminary data.</text>
</comment>
<keyword evidence="7" id="KW-1185">Reference proteome</keyword>